<comment type="caution">
    <text evidence="2">The sequence shown here is derived from an EMBL/GenBank/DDBJ whole genome shotgun (WGS) entry which is preliminary data.</text>
</comment>
<keyword evidence="1" id="KW-1133">Transmembrane helix</keyword>
<evidence type="ECO:0008006" key="4">
    <source>
        <dbReference type="Google" id="ProtNLM"/>
    </source>
</evidence>
<sequence>MILTRNLIVAIGLATMLALVISFLPTVELDREQGHTAVFQPMKRYELKEDNFVNVLSSFDTRLPISQVKWQNDNLFINYRIDKEKPIYVEEIYDDLFSVLQATYTLTTNVKGLYVRILYTDKGEDEVLIALSSERSEELEAALGQSRQKKTFLQEYTTLSYGVHWKDNIQ</sequence>
<reference evidence="2 3" key="1">
    <citation type="submission" date="2016-08" db="EMBL/GenBank/DDBJ databases">
        <title>Novel Firmicute Genomes.</title>
        <authorList>
            <person name="Poppleton D.I."/>
            <person name="Gribaldo S."/>
        </authorList>
    </citation>
    <scope>NUCLEOTIDE SEQUENCE [LARGE SCALE GENOMIC DNA]</scope>
    <source>
        <strain evidence="2 3">RAOx-1</strain>
    </source>
</reference>
<accession>A0A419SN27</accession>
<evidence type="ECO:0000256" key="1">
    <source>
        <dbReference type="SAM" id="Phobius"/>
    </source>
</evidence>
<dbReference type="Proteomes" id="UP000284219">
    <property type="component" value="Unassembled WGS sequence"/>
</dbReference>
<proteinExistence type="predicted"/>
<evidence type="ECO:0000313" key="2">
    <source>
        <dbReference type="EMBL" id="RKD25698.1"/>
    </source>
</evidence>
<evidence type="ECO:0000313" key="3">
    <source>
        <dbReference type="Proteomes" id="UP000284219"/>
    </source>
</evidence>
<organism evidence="2 3">
    <name type="scientific">Ammoniphilus oxalaticus</name>
    <dbReference type="NCBI Taxonomy" id="66863"/>
    <lineage>
        <taxon>Bacteria</taxon>
        <taxon>Bacillati</taxon>
        <taxon>Bacillota</taxon>
        <taxon>Bacilli</taxon>
        <taxon>Bacillales</taxon>
        <taxon>Paenibacillaceae</taxon>
        <taxon>Aneurinibacillus group</taxon>
        <taxon>Ammoniphilus</taxon>
    </lineage>
</organism>
<feature type="transmembrane region" description="Helical" evidence="1">
    <location>
        <begin position="7"/>
        <end position="27"/>
    </location>
</feature>
<keyword evidence="1" id="KW-0812">Transmembrane</keyword>
<name>A0A419SN27_9BACL</name>
<dbReference type="RefSeq" id="WP_120188370.1">
    <property type="nucleotide sequence ID" value="NZ_MCHY01000006.1"/>
</dbReference>
<dbReference type="AlphaFoldDB" id="A0A419SN27"/>
<keyword evidence="1" id="KW-0472">Membrane</keyword>
<dbReference type="EMBL" id="MCHY01000006">
    <property type="protein sequence ID" value="RKD25698.1"/>
    <property type="molecule type" value="Genomic_DNA"/>
</dbReference>
<dbReference type="OrthoDB" id="2475447at2"/>
<protein>
    <recommendedName>
        <fullName evidence="4">DUF4825 domain-containing protein</fullName>
    </recommendedName>
</protein>
<keyword evidence="3" id="KW-1185">Reference proteome</keyword>
<gene>
    <name evidence="2" type="ORF">BEP19_01795</name>
</gene>